<evidence type="ECO:0000259" key="13">
    <source>
        <dbReference type="PROSITE" id="PS51721"/>
    </source>
</evidence>
<evidence type="ECO:0000256" key="9">
    <source>
        <dbReference type="ARBA" id="ARBA00023134"/>
    </source>
</evidence>
<feature type="binding site" evidence="10">
    <location>
        <begin position="211"/>
        <end position="219"/>
    </location>
    <ligand>
        <name>GTP</name>
        <dbReference type="ChEBI" id="CHEBI:37565"/>
    </ligand>
</feature>
<accession>A0ABS4FUC7</accession>
<keyword evidence="5 10" id="KW-0547">Nucleotide-binding</keyword>
<dbReference type="SUPFAM" id="SSF52540">
    <property type="entry name" value="P-loop containing nucleoside triphosphate hydrolases"/>
    <property type="match status" value="1"/>
</dbReference>
<comment type="function">
    <text evidence="10">One of several proteins that assist in the late maturation steps of the functional core of the 30S ribosomal subunit. Helps release RbfA from mature subunits. May play a role in the assembly of ribosomal proteins into the subunit. Circularly permuted GTPase that catalyzes slow GTP hydrolysis, GTPase activity is stimulated by the 30S ribosomal subunit.</text>
</comment>
<feature type="binding site" evidence="10">
    <location>
        <position position="300"/>
    </location>
    <ligand>
        <name>Zn(2+)</name>
        <dbReference type="ChEBI" id="CHEBI:29105"/>
    </ligand>
</feature>
<comment type="subunit">
    <text evidence="10">Monomer. Associates with 30S ribosomal subunit, binds 16S rRNA.</text>
</comment>
<keyword evidence="3 10" id="KW-0479">Metal-binding</keyword>
<feature type="region of interest" description="Disordered" evidence="11">
    <location>
        <begin position="335"/>
        <end position="366"/>
    </location>
</feature>
<name>A0ABS4FUC7_9BACL</name>
<dbReference type="PANTHER" id="PTHR32120:SF10">
    <property type="entry name" value="SMALL RIBOSOMAL SUBUNIT BIOGENESIS GTPASE RSGA"/>
    <property type="match status" value="1"/>
</dbReference>
<comment type="subcellular location">
    <subcellularLocation>
        <location evidence="10">Cytoplasm</location>
    </subcellularLocation>
</comment>
<keyword evidence="4 10" id="KW-0699">rRNA-binding</keyword>
<dbReference type="InterPro" id="IPR010914">
    <property type="entry name" value="RsgA_GTPase_dom"/>
</dbReference>
<evidence type="ECO:0000313" key="15">
    <source>
        <dbReference type="Proteomes" id="UP001519272"/>
    </source>
</evidence>
<dbReference type="InterPro" id="IPR004881">
    <property type="entry name" value="Ribosome_biogen_GTPase_RsgA"/>
</dbReference>
<protein>
    <recommendedName>
        <fullName evidence="10">Small ribosomal subunit biogenesis GTPase RsgA</fullName>
        <ecNumber evidence="10">3.6.1.-</ecNumber>
    </recommendedName>
</protein>
<evidence type="ECO:0000259" key="12">
    <source>
        <dbReference type="PROSITE" id="PS50936"/>
    </source>
</evidence>
<gene>
    <name evidence="10" type="primary">rsgA</name>
    <name evidence="14" type="ORF">J2Z32_002814</name>
</gene>
<feature type="binding site" evidence="10">
    <location>
        <begin position="159"/>
        <end position="162"/>
    </location>
    <ligand>
        <name>GTP</name>
        <dbReference type="ChEBI" id="CHEBI:37565"/>
    </ligand>
</feature>
<evidence type="ECO:0000256" key="11">
    <source>
        <dbReference type="SAM" id="MobiDB-lite"/>
    </source>
</evidence>
<sequence>MDKFTEEALERYGWNSRVSSSWKEHYGSSTTLSPARVLADYGQKYTIITSEGELWGEVTGKFRYGIQEGGAQELPVVGDWVAVEIRKGDGAASIHHILPRYSQVSRQAAGIEIKEQIVASNVDILFLVMALNHDFNLRRLERYLIMAWNSGVTPVVLLSKTDLCDQLEDYIAEVKQTAMGVDVIAVSALQNQGMEQLDSFLTPGVTCALTGSSGCGKSTLLNRLSGSEIQLTQDIREQDSKGRHTTTHREIFTLPSGAALIDTPGMRELHLWDDGGTGVSNVFTEIDELAKLCRFRDCKHEQELGCAVQNAIQQGELERSRLANYHRTSRELKFQANKQRQQEMMKAKGTKKKPNKSRKLIPEDWE</sequence>
<dbReference type="InterPro" id="IPR030378">
    <property type="entry name" value="G_CP_dom"/>
</dbReference>
<dbReference type="Pfam" id="PF03193">
    <property type="entry name" value="RsgA_GTPase"/>
    <property type="match status" value="1"/>
</dbReference>
<evidence type="ECO:0000256" key="4">
    <source>
        <dbReference type="ARBA" id="ARBA00022730"/>
    </source>
</evidence>
<evidence type="ECO:0000256" key="5">
    <source>
        <dbReference type="ARBA" id="ARBA00022741"/>
    </source>
</evidence>
<keyword evidence="7 10" id="KW-0862">Zinc</keyword>
<dbReference type="NCBIfam" id="TIGR00157">
    <property type="entry name" value="ribosome small subunit-dependent GTPase A"/>
    <property type="match status" value="1"/>
</dbReference>
<evidence type="ECO:0000256" key="3">
    <source>
        <dbReference type="ARBA" id="ARBA00022723"/>
    </source>
</evidence>
<keyword evidence="6 10" id="KW-0378">Hydrolase</keyword>
<dbReference type="PROSITE" id="PS51721">
    <property type="entry name" value="G_CP"/>
    <property type="match status" value="1"/>
</dbReference>
<evidence type="ECO:0000256" key="6">
    <source>
        <dbReference type="ARBA" id="ARBA00022801"/>
    </source>
</evidence>
<dbReference type="EMBL" id="JAGGKG010000013">
    <property type="protein sequence ID" value="MBP1906165.1"/>
    <property type="molecule type" value="Genomic_DNA"/>
</dbReference>
<feature type="domain" description="CP-type G" evidence="13">
    <location>
        <begin position="111"/>
        <end position="269"/>
    </location>
</feature>
<keyword evidence="2 10" id="KW-0690">Ribosome biogenesis</keyword>
<comment type="caution">
    <text evidence="14">The sequence shown here is derived from an EMBL/GenBank/DDBJ whole genome shotgun (WGS) entry which is preliminary data.</text>
</comment>
<dbReference type="Gene3D" id="1.10.40.50">
    <property type="entry name" value="Probable gtpase engc, domain 3"/>
    <property type="match status" value="1"/>
</dbReference>
<evidence type="ECO:0000256" key="7">
    <source>
        <dbReference type="ARBA" id="ARBA00022833"/>
    </source>
</evidence>
<dbReference type="GO" id="GO:0016787">
    <property type="term" value="F:hydrolase activity"/>
    <property type="evidence" value="ECO:0007669"/>
    <property type="project" value="UniProtKB-KW"/>
</dbReference>
<dbReference type="RefSeq" id="WP_210089770.1">
    <property type="nucleotide sequence ID" value="NZ_JAGGKG010000013.1"/>
</dbReference>
<dbReference type="InterPro" id="IPR027417">
    <property type="entry name" value="P-loop_NTPase"/>
</dbReference>
<dbReference type="CDD" id="cd01854">
    <property type="entry name" value="YjeQ_EngC"/>
    <property type="match status" value="1"/>
</dbReference>
<dbReference type="EC" id="3.6.1.-" evidence="10"/>
<keyword evidence="8 10" id="KW-0694">RNA-binding</keyword>
<organism evidence="14 15">
    <name type="scientific">Paenibacillus turicensis</name>
    <dbReference type="NCBI Taxonomy" id="160487"/>
    <lineage>
        <taxon>Bacteria</taxon>
        <taxon>Bacillati</taxon>
        <taxon>Bacillota</taxon>
        <taxon>Bacilli</taxon>
        <taxon>Bacillales</taxon>
        <taxon>Paenibacillaceae</taxon>
        <taxon>Paenibacillus</taxon>
    </lineage>
</organism>
<feature type="binding site" evidence="10">
    <location>
        <position position="306"/>
    </location>
    <ligand>
        <name>Zn(2+)</name>
        <dbReference type="ChEBI" id="CHEBI:29105"/>
    </ligand>
</feature>
<evidence type="ECO:0000256" key="2">
    <source>
        <dbReference type="ARBA" id="ARBA00022517"/>
    </source>
</evidence>
<dbReference type="Gene3D" id="3.40.50.300">
    <property type="entry name" value="P-loop containing nucleotide triphosphate hydrolases"/>
    <property type="match status" value="1"/>
</dbReference>
<dbReference type="PANTHER" id="PTHR32120">
    <property type="entry name" value="SMALL RIBOSOMAL SUBUNIT BIOGENESIS GTPASE RSGA"/>
    <property type="match status" value="1"/>
</dbReference>
<comment type="similarity">
    <text evidence="10">Belongs to the TRAFAC class YlqF/YawG GTPase family. RsgA subfamily.</text>
</comment>
<keyword evidence="15" id="KW-1185">Reference proteome</keyword>
<comment type="cofactor">
    <cofactor evidence="10">
        <name>Zn(2+)</name>
        <dbReference type="ChEBI" id="CHEBI:29105"/>
    </cofactor>
    <text evidence="10">Binds 1 zinc ion per subunit.</text>
</comment>
<proteinExistence type="inferred from homology"/>
<feature type="domain" description="EngC GTPase" evidence="12">
    <location>
        <begin position="120"/>
        <end position="267"/>
    </location>
</feature>
<feature type="binding site" evidence="10">
    <location>
        <position position="293"/>
    </location>
    <ligand>
        <name>Zn(2+)</name>
        <dbReference type="ChEBI" id="CHEBI:29105"/>
    </ligand>
</feature>
<evidence type="ECO:0000256" key="8">
    <source>
        <dbReference type="ARBA" id="ARBA00022884"/>
    </source>
</evidence>
<keyword evidence="1 10" id="KW-0963">Cytoplasm</keyword>
<dbReference type="Proteomes" id="UP001519272">
    <property type="component" value="Unassembled WGS sequence"/>
</dbReference>
<keyword evidence="9 10" id="KW-0342">GTP-binding</keyword>
<dbReference type="HAMAP" id="MF_01820">
    <property type="entry name" value="GTPase_RsgA"/>
    <property type="match status" value="1"/>
</dbReference>
<feature type="compositionally biased region" description="Basic residues" evidence="11">
    <location>
        <begin position="348"/>
        <end position="359"/>
    </location>
</feature>
<dbReference type="PROSITE" id="PS50936">
    <property type="entry name" value="ENGC_GTPASE"/>
    <property type="match status" value="1"/>
</dbReference>
<evidence type="ECO:0000313" key="14">
    <source>
        <dbReference type="EMBL" id="MBP1906165.1"/>
    </source>
</evidence>
<evidence type="ECO:0000256" key="1">
    <source>
        <dbReference type="ARBA" id="ARBA00022490"/>
    </source>
</evidence>
<evidence type="ECO:0000256" key="10">
    <source>
        <dbReference type="HAMAP-Rule" id="MF_01820"/>
    </source>
</evidence>
<reference evidence="14 15" key="1">
    <citation type="submission" date="2021-03" db="EMBL/GenBank/DDBJ databases">
        <title>Genomic Encyclopedia of Type Strains, Phase IV (KMG-IV): sequencing the most valuable type-strain genomes for metagenomic binning, comparative biology and taxonomic classification.</title>
        <authorList>
            <person name="Goeker M."/>
        </authorList>
    </citation>
    <scope>NUCLEOTIDE SEQUENCE [LARGE SCALE GENOMIC DNA]</scope>
    <source>
        <strain evidence="14 15">DSM 14349</strain>
    </source>
</reference>
<feature type="binding site" evidence="10">
    <location>
        <position position="298"/>
    </location>
    <ligand>
        <name>Zn(2+)</name>
        <dbReference type="ChEBI" id="CHEBI:29105"/>
    </ligand>
</feature>